<name>A0ACC6MMB6_MYCPF</name>
<gene>
    <name evidence="1" type="ORF">OHX15_22160</name>
</gene>
<protein>
    <submittedName>
        <fullName evidence="1">Uncharacterized protein</fullName>
    </submittedName>
</protein>
<dbReference type="EMBL" id="JAOXLN010000028">
    <property type="protein sequence ID" value="MDZ5088104.1"/>
    <property type="molecule type" value="Genomic_DNA"/>
</dbReference>
<comment type="caution">
    <text evidence="1">The sequence shown here is derived from an EMBL/GenBank/DDBJ whole genome shotgun (WGS) entry which is preliminary data.</text>
</comment>
<accession>A0ACC6MMB6</accession>
<proteinExistence type="predicted"/>
<sequence>MSIRSLTDLIVALDRDTAAKLCRLGAPADRIRLLRSFDAGAATMDVANPYGGTPVAFEATHTLIGAALPGVHGWVAAAR</sequence>
<evidence type="ECO:0000313" key="1">
    <source>
        <dbReference type="EMBL" id="MDZ5088104.1"/>
    </source>
</evidence>
<keyword evidence="2" id="KW-1185">Reference proteome</keyword>
<evidence type="ECO:0000313" key="2">
    <source>
        <dbReference type="Proteomes" id="UP001289645"/>
    </source>
</evidence>
<dbReference type="Proteomes" id="UP001289645">
    <property type="component" value="Unassembled WGS sequence"/>
</dbReference>
<organism evidence="1 2">
    <name type="scientific">Mycolicibacterium parafortuitum</name>
    <name type="common">Mycobacterium parafortuitum</name>
    <dbReference type="NCBI Taxonomy" id="39692"/>
    <lineage>
        <taxon>Bacteria</taxon>
        <taxon>Bacillati</taxon>
        <taxon>Actinomycetota</taxon>
        <taxon>Actinomycetes</taxon>
        <taxon>Mycobacteriales</taxon>
        <taxon>Mycobacteriaceae</taxon>
        <taxon>Mycolicibacterium</taxon>
    </lineage>
</organism>
<reference evidence="1 2" key="1">
    <citation type="journal article" date="2021" name="Chemosphere">
        <title>Bioballs carrying a syntrophic Rhodococcus and Mycolicibacterium consortium for simultaneous sorption and biodegradation of fuel oil in contaminated freshwater.</title>
        <authorList>
            <person name="Naloka K."/>
            <person name="Polrit D."/>
            <person name="Muangchinda C."/>
            <person name="Thoetkiattikul H."/>
            <person name="Pinyakong O."/>
        </authorList>
    </citation>
    <scope>NUCLEOTIDE SEQUENCE [LARGE SCALE GENOMIC DNA]</scope>
    <source>
        <strain evidence="1 2">J101</strain>
    </source>
</reference>